<keyword evidence="1" id="KW-0805">Transcription regulation</keyword>
<comment type="caution">
    <text evidence="5">The sequence shown here is derived from an EMBL/GenBank/DDBJ whole genome shotgun (WGS) entry which is preliminary data.</text>
</comment>
<dbReference type="PROSITE" id="PS00041">
    <property type="entry name" value="HTH_ARAC_FAMILY_1"/>
    <property type="match status" value="1"/>
</dbReference>
<protein>
    <submittedName>
        <fullName evidence="5">Xylose operon regulatory protein</fullName>
    </submittedName>
</protein>
<dbReference type="Proteomes" id="UP000318478">
    <property type="component" value="Unassembled WGS sequence"/>
</dbReference>
<dbReference type="GO" id="GO:0003700">
    <property type="term" value="F:DNA-binding transcription factor activity"/>
    <property type="evidence" value="ECO:0007669"/>
    <property type="project" value="InterPro"/>
</dbReference>
<dbReference type="PROSITE" id="PS01124">
    <property type="entry name" value="HTH_ARAC_FAMILY_2"/>
    <property type="match status" value="1"/>
</dbReference>
<sequence length="376" mass="42034">MAFPRGAHQEAFIHGVFQYSSDKGLDWTYTIAPESLALSVLDLVDWPGDGVLAALNTAEEAEYAKAMRQPVINISSALPESPVPRVMVDNIAVGRVAADHLITRGLRSFAFYGLADVEYSKRRWMGFVERLAESDFTATQHLATPTFGFRGSVWMRQHKELAAWLKSLPTPCGVFSVSDYRARHVLDACQQVGRKSPEQIAVLGVDNEHVICEHISPTLSSVARNDALEGYRAAELLHQRLNGESSDDAEAPVPPLEVVSRESTSAFAVSDPRMKTVLEYLLSNVAEPITIDELAEHADVSRRWLEYAFRDALGETPYHYLQRQRLLLAKRLLRDDPTSPIYRIAQRTGFSSVKQLNKAFQKEYGATPGEYRKLSQ</sequence>
<dbReference type="InterPro" id="IPR046335">
    <property type="entry name" value="LacI/GalR-like_sensor"/>
</dbReference>
<dbReference type="SMART" id="SM00342">
    <property type="entry name" value="HTH_ARAC"/>
    <property type="match status" value="1"/>
</dbReference>
<dbReference type="Gene3D" id="1.10.10.60">
    <property type="entry name" value="Homeodomain-like"/>
    <property type="match status" value="1"/>
</dbReference>
<dbReference type="GO" id="GO:0000976">
    <property type="term" value="F:transcription cis-regulatory region binding"/>
    <property type="evidence" value="ECO:0007669"/>
    <property type="project" value="TreeGrafter"/>
</dbReference>
<dbReference type="InterPro" id="IPR018060">
    <property type="entry name" value="HTH_AraC"/>
</dbReference>
<feature type="domain" description="HTH araC/xylS-type" evidence="4">
    <location>
        <begin position="275"/>
        <end position="374"/>
    </location>
</feature>
<dbReference type="SUPFAM" id="SSF46689">
    <property type="entry name" value="Homeodomain-like"/>
    <property type="match status" value="2"/>
</dbReference>
<evidence type="ECO:0000259" key="4">
    <source>
        <dbReference type="PROSITE" id="PS01124"/>
    </source>
</evidence>
<dbReference type="CDD" id="cd01543">
    <property type="entry name" value="PBP1_XylR"/>
    <property type="match status" value="1"/>
</dbReference>
<dbReference type="Pfam" id="PF13377">
    <property type="entry name" value="Peripla_BP_3"/>
    <property type="match status" value="1"/>
</dbReference>
<evidence type="ECO:0000313" key="6">
    <source>
        <dbReference type="Proteomes" id="UP000318478"/>
    </source>
</evidence>
<keyword evidence="6" id="KW-1185">Reference proteome</keyword>
<dbReference type="PANTHER" id="PTHR30146">
    <property type="entry name" value="LACI-RELATED TRANSCRIPTIONAL REPRESSOR"/>
    <property type="match status" value="1"/>
</dbReference>
<dbReference type="InterPro" id="IPR018062">
    <property type="entry name" value="HTH_AraC-typ_CS"/>
</dbReference>
<evidence type="ECO:0000313" key="5">
    <source>
        <dbReference type="EMBL" id="TWT77268.1"/>
    </source>
</evidence>
<evidence type="ECO:0000256" key="2">
    <source>
        <dbReference type="ARBA" id="ARBA00023125"/>
    </source>
</evidence>
<gene>
    <name evidence="5" type="primary">xylR_6</name>
    <name evidence="5" type="ORF">Pla123a_19250</name>
</gene>
<keyword evidence="3" id="KW-0804">Transcription</keyword>
<evidence type="ECO:0000256" key="1">
    <source>
        <dbReference type="ARBA" id="ARBA00023015"/>
    </source>
</evidence>
<proteinExistence type="predicted"/>
<organism evidence="5 6">
    <name type="scientific">Posidoniimonas polymericola</name>
    <dbReference type="NCBI Taxonomy" id="2528002"/>
    <lineage>
        <taxon>Bacteria</taxon>
        <taxon>Pseudomonadati</taxon>
        <taxon>Planctomycetota</taxon>
        <taxon>Planctomycetia</taxon>
        <taxon>Pirellulales</taxon>
        <taxon>Lacipirellulaceae</taxon>
        <taxon>Posidoniimonas</taxon>
    </lineage>
</organism>
<dbReference type="AlphaFoldDB" id="A0A5C5YR22"/>
<dbReference type="PANTHER" id="PTHR30146:SF24">
    <property type="entry name" value="XYLOSE OPERON REGULATORY PROTEIN"/>
    <property type="match status" value="1"/>
</dbReference>
<name>A0A5C5YR22_9BACT</name>
<dbReference type="Pfam" id="PF12833">
    <property type="entry name" value="HTH_18"/>
    <property type="match status" value="1"/>
</dbReference>
<keyword evidence="2" id="KW-0238">DNA-binding</keyword>
<dbReference type="Gene3D" id="3.40.50.2300">
    <property type="match status" value="2"/>
</dbReference>
<evidence type="ECO:0000256" key="3">
    <source>
        <dbReference type="ARBA" id="ARBA00023163"/>
    </source>
</evidence>
<dbReference type="InterPro" id="IPR009057">
    <property type="entry name" value="Homeodomain-like_sf"/>
</dbReference>
<dbReference type="InterPro" id="IPR028082">
    <property type="entry name" value="Peripla_BP_I"/>
</dbReference>
<reference evidence="5 6" key="1">
    <citation type="submission" date="2019-02" db="EMBL/GenBank/DDBJ databases">
        <title>Deep-cultivation of Planctomycetes and their phenomic and genomic characterization uncovers novel biology.</title>
        <authorList>
            <person name="Wiegand S."/>
            <person name="Jogler M."/>
            <person name="Boedeker C."/>
            <person name="Pinto D."/>
            <person name="Vollmers J."/>
            <person name="Rivas-Marin E."/>
            <person name="Kohn T."/>
            <person name="Peeters S.H."/>
            <person name="Heuer A."/>
            <person name="Rast P."/>
            <person name="Oberbeckmann S."/>
            <person name="Bunk B."/>
            <person name="Jeske O."/>
            <person name="Meyerdierks A."/>
            <person name="Storesund J.E."/>
            <person name="Kallscheuer N."/>
            <person name="Luecker S."/>
            <person name="Lage O.M."/>
            <person name="Pohl T."/>
            <person name="Merkel B.J."/>
            <person name="Hornburger P."/>
            <person name="Mueller R.-W."/>
            <person name="Bruemmer F."/>
            <person name="Labrenz M."/>
            <person name="Spormann A.M."/>
            <person name="Op Den Camp H."/>
            <person name="Overmann J."/>
            <person name="Amann R."/>
            <person name="Jetten M.S.M."/>
            <person name="Mascher T."/>
            <person name="Medema M.H."/>
            <person name="Devos D.P."/>
            <person name="Kaster A.-K."/>
            <person name="Ovreas L."/>
            <person name="Rohde M."/>
            <person name="Galperin M.Y."/>
            <person name="Jogler C."/>
        </authorList>
    </citation>
    <scope>NUCLEOTIDE SEQUENCE [LARGE SCALE GENOMIC DNA]</scope>
    <source>
        <strain evidence="5 6">Pla123a</strain>
    </source>
</reference>
<dbReference type="SUPFAM" id="SSF53822">
    <property type="entry name" value="Periplasmic binding protein-like I"/>
    <property type="match status" value="1"/>
</dbReference>
<accession>A0A5C5YR22</accession>
<dbReference type="EMBL" id="SJPO01000004">
    <property type="protein sequence ID" value="TWT77268.1"/>
    <property type="molecule type" value="Genomic_DNA"/>
</dbReference>